<evidence type="ECO:0000256" key="1">
    <source>
        <dbReference type="SAM" id="MobiDB-lite"/>
    </source>
</evidence>
<dbReference type="Proteomes" id="UP000784294">
    <property type="component" value="Unassembled WGS sequence"/>
</dbReference>
<dbReference type="AlphaFoldDB" id="A0A3S5C333"/>
<keyword evidence="3" id="KW-1185">Reference proteome</keyword>
<feature type="region of interest" description="Disordered" evidence="1">
    <location>
        <begin position="1"/>
        <end position="52"/>
    </location>
</feature>
<name>A0A3S5C333_9PLAT</name>
<accession>A0A3S5C333</accession>
<feature type="region of interest" description="Disordered" evidence="1">
    <location>
        <begin position="92"/>
        <end position="124"/>
    </location>
</feature>
<dbReference type="EMBL" id="CAAALY010130020">
    <property type="protein sequence ID" value="VEL32082.1"/>
    <property type="molecule type" value="Genomic_DNA"/>
</dbReference>
<proteinExistence type="predicted"/>
<evidence type="ECO:0000313" key="2">
    <source>
        <dbReference type="EMBL" id="VEL32082.1"/>
    </source>
</evidence>
<feature type="compositionally biased region" description="Pro residues" evidence="1">
    <location>
        <begin position="114"/>
        <end position="124"/>
    </location>
</feature>
<sequence length="181" mass="18507">MPPTEIALPPRLSPPPPTLDLPLNLSLGPRQPNLPIKAALSPVAPSTSSAPGAPIAPIAPVGLQIIPTRLPSTFDSSDSTASVVGPVKQSIINLGSTSKTTTSSASRPTSQLTSPPPLPLPSPPPGLIVALPPASAALVHSSSNPWPVDSIANGSEGSPAFSQRLIVLHFETTEEIPSEHY</sequence>
<feature type="compositionally biased region" description="Low complexity" evidence="1">
    <location>
        <begin position="96"/>
        <end position="113"/>
    </location>
</feature>
<comment type="caution">
    <text evidence="2">The sequence shown here is derived from an EMBL/GenBank/DDBJ whole genome shotgun (WGS) entry which is preliminary data.</text>
</comment>
<organism evidence="2 3">
    <name type="scientific">Protopolystoma xenopodis</name>
    <dbReference type="NCBI Taxonomy" id="117903"/>
    <lineage>
        <taxon>Eukaryota</taxon>
        <taxon>Metazoa</taxon>
        <taxon>Spiralia</taxon>
        <taxon>Lophotrochozoa</taxon>
        <taxon>Platyhelminthes</taxon>
        <taxon>Monogenea</taxon>
        <taxon>Polyopisthocotylea</taxon>
        <taxon>Polystomatidea</taxon>
        <taxon>Polystomatidae</taxon>
        <taxon>Protopolystoma</taxon>
    </lineage>
</organism>
<protein>
    <submittedName>
        <fullName evidence="2">Uncharacterized protein</fullName>
    </submittedName>
</protein>
<gene>
    <name evidence="2" type="ORF">PXEA_LOCUS25522</name>
</gene>
<feature type="compositionally biased region" description="Low complexity" evidence="1">
    <location>
        <begin position="20"/>
        <end position="29"/>
    </location>
</feature>
<feature type="compositionally biased region" description="Low complexity" evidence="1">
    <location>
        <begin position="38"/>
        <end position="52"/>
    </location>
</feature>
<reference evidence="2" key="1">
    <citation type="submission" date="2018-11" db="EMBL/GenBank/DDBJ databases">
        <authorList>
            <consortium name="Pathogen Informatics"/>
        </authorList>
    </citation>
    <scope>NUCLEOTIDE SEQUENCE</scope>
</reference>
<evidence type="ECO:0000313" key="3">
    <source>
        <dbReference type="Proteomes" id="UP000784294"/>
    </source>
</evidence>